<dbReference type="FunFam" id="3.80.10.10:FF:000095">
    <property type="entry name" value="LRR receptor-like serine/threonine-protein kinase GSO1"/>
    <property type="match status" value="1"/>
</dbReference>
<feature type="transmembrane region" description="Helical" evidence="21">
    <location>
        <begin position="494"/>
        <end position="523"/>
    </location>
</feature>
<keyword evidence="5" id="KW-0597">Phosphoprotein</keyword>
<protein>
    <recommendedName>
        <fullName evidence="3">non-specific serine/threonine protein kinase</fullName>
        <ecNumber evidence="3">2.7.11.1</ecNumber>
    </recommendedName>
</protein>
<evidence type="ECO:0000256" key="16">
    <source>
        <dbReference type="ARBA" id="ARBA00023170"/>
    </source>
</evidence>
<dbReference type="GO" id="GO:0009653">
    <property type="term" value="P:anatomical structure morphogenesis"/>
    <property type="evidence" value="ECO:0007669"/>
    <property type="project" value="UniProtKB-ARBA"/>
</dbReference>
<dbReference type="GO" id="GO:0005524">
    <property type="term" value="F:ATP binding"/>
    <property type="evidence" value="ECO:0007669"/>
    <property type="project" value="UniProtKB-UniRule"/>
</dbReference>
<evidence type="ECO:0000256" key="14">
    <source>
        <dbReference type="ARBA" id="ARBA00022989"/>
    </source>
</evidence>
<dbReference type="EC" id="2.7.11.1" evidence="3"/>
<comment type="catalytic activity">
    <reaction evidence="18">
        <text>L-threonyl-[protein] + ATP = O-phospho-L-threonyl-[protein] + ADP + H(+)</text>
        <dbReference type="Rhea" id="RHEA:46608"/>
        <dbReference type="Rhea" id="RHEA-COMP:11060"/>
        <dbReference type="Rhea" id="RHEA-COMP:11605"/>
        <dbReference type="ChEBI" id="CHEBI:15378"/>
        <dbReference type="ChEBI" id="CHEBI:30013"/>
        <dbReference type="ChEBI" id="CHEBI:30616"/>
        <dbReference type="ChEBI" id="CHEBI:61977"/>
        <dbReference type="ChEBI" id="CHEBI:456216"/>
        <dbReference type="EC" id="2.7.11.1"/>
    </reaction>
</comment>
<dbReference type="InterPro" id="IPR017441">
    <property type="entry name" value="Protein_kinase_ATP_BS"/>
</dbReference>
<evidence type="ECO:0000256" key="12">
    <source>
        <dbReference type="ARBA" id="ARBA00022777"/>
    </source>
</evidence>
<dbReference type="Pfam" id="PF00560">
    <property type="entry name" value="LRR_1"/>
    <property type="match status" value="12"/>
</dbReference>
<dbReference type="Pfam" id="PF00069">
    <property type="entry name" value="Pkinase"/>
    <property type="match status" value="2"/>
</dbReference>
<keyword evidence="11 20" id="KW-0547">Nucleotide-binding</keyword>
<dbReference type="PROSITE" id="PS50011">
    <property type="entry name" value="PROTEIN_KINASE_DOM"/>
    <property type="match status" value="2"/>
</dbReference>
<organism evidence="23 24">
    <name type="scientific">Cinnamomum micranthum f. kanehirae</name>
    <dbReference type="NCBI Taxonomy" id="337451"/>
    <lineage>
        <taxon>Eukaryota</taxon>
        <taxon>Viridiplantae</taxon>
        <taxon>Streptophyta</taxon>
        <taxon>Embryophyta</taxon>
        <taxon>Tracheophyta</taxon>
        <taxon>Spermatophyta</taxon>
        <taxon>Magnoliopsida</taxon>
        <taxon>Magnoliidae</taxon>
        <taxon>Laurales</taxon>
        <taxon>Lauraceae</taxon>
        <taxon>Cinnamomum</taxon>
    </lineage>
</organism>
<keyword evidence="15 21" id="KW-0472">Membrane</keyword>
<dbReference type="InterPro" id="IPR051716">
    <property type="entry name" value="Plant_RL_S/T_kinase"/>
</dbReference>
<evidence type="ECO:0000256" key="17">
    <source>
        <dbReference type="ARBA" id="ARBA00023180"/>
    </source>
</evidence>
<dbReference type="PROSITE" id="PS00107">
    <property type="entry name" value="PROTEIN_KINASE_ATP"/>
    <property type="match status" value="2"/>
</dbReference>
<evidence type="ECO:0000256" key="6">
    <source>
        <dbReference type="ARBA" id="ARBA00022614"/>
    </source>
</evidence>
<dbReference type="InterPro" id="IPR013210">
    <property type="entry name" value="LRR_N_plant-typ"/>
</dbReference>
<evidence type="ECO:0000313" key="23">
    <source>
        <dbReference type="EMBL" id="RWR72079.1"/>
    </source>
</evidence>
<keyword evidence="6" id="KW-0433">Leucine-rich repeat</keyword>
<dbReference type="SMART" id="SM00365">
    <property type="entry name" value="LRR_SD22"/>
    <property type="match status" value="10"/>
</dbReference>
<comment type="catalytic activity">
    <reaction evidence="19">
        <text>L-seryl-[protein] + ATP = O-phospho-L-seryl-[protein] + ADP + H(+)</text>
        <dbReference type="Rhea" id="RHEA:17989"/>
        <dbReference type="Rhea" id="RHEA-COMP:9863"/>
        <dbReference type="Rhea" id="RHEA-COMP:11604"/>
        <dbReference type="ChEBI" id="CHEBI:15378"/>
        <dbReference type="ChEBI" id="CHEBI:29999"/>
        <dbReference type="ChEBI" id="CHEBI:30616"/>
        <dbReference type="ChEBI" id="CHEBI:83421"/>
        <dbReference type="ChEBI" id="CHEBI:456216"/>
        <dbReference type="EC" id="2.7.11.1"/>
    </reaction>
</comment>
<keyword evidence="24" id="KW-1185">Reference proteome</keyword>
<dbReference type="Proteomes" id="UP000283530">
    <property type="component" value="Unassembled WGS sequence"/>
</dbReference>
<dbReference type="SUPFAM" id="SSF52058">
    <property type="entry name" value="L domain-like"/>
    <property type="match status" value="3"/>
</dbReference>
<evidence type="ECO:0000256" key="10">
    <source>
        <dbReference type="ARBA" id="ARBA00022737"/>
    </source>
</evidence>
<evidence type="ECO:0000256" key="18">
    <source>
        <dbReference type="ARBA" id="ARBA00047899"/>
    </source>
</evidence>
<comment type="caution">
    <text evidence="23">The sequence shown here is derived from an EMBL/GenBank/DDBJ whole genome shotgun (WGS) entry which is preliminary data.</text>
</comment>
<dbReference type="Gene3D" id="3.30.200.20">
    <property type="entry name" value="Phosphorylase Kinase, domain 1"/>
    <property type="match status" value="2"/>
</dbReference>
<keyword evidence="10" id="KW-0677">Repeat</keyword>
<proteinExistence type="predicted"/>
<feature type="binding site" evidence="20">
    <location>
        <position position="589"/>
    </location>
    <ligand>
        <name>ATP</name>
        <dbReference type="ChEBI" id="CHEBI:30616"/>
    </ligand>
</feature>
<dbReference type="Gene3D" id="3.80.10.10">
    <property type="entry name" value="Ribonuclease Inhibitor"/>
    <property type="match status" value="7"/>
</dbReference>
<sequence length="1869" mass="205856">MWIMLVSTNVISAWDLGEAKALLNWRATLQNHSLQSWSLDNNASSQRSSPCKWFGIACNNASRIAKINLQNASLVGTLNGFNFSSFPYLIQFNLANNSLHGTIPANIGMLSKLAFLDLSTNHLLGILPSSMANLTRISHFNISYNELSGDITPNFYFFVNWTQLTSLVLNNNQFMGEIPSEVGLLTNVNTLQLCDNNLNGSIPSEIGRLKSMIFLTLCTNNLTGQIPSTIGSIPPTLGNLKNLTLLYLHQNQLSGSLPPGISNMTYLSDLELDNNNLSGHLPENLCIGGSLVRLTAHQNLFTGPIPKGLFNCTNLVYIDLSYNKLVGGLSPNWGECRNLTLLRLSHNMITGRIPPELGQLSKLEMLDLASNNLSGEIPKELGSLRLVYNLTLNDNQLSGEIPAEIGNLSDLQVLDLSTNNLIGPIPKQLGDCSTLSFLKLSENHFNGSIPFQIGNLAHLDAFIHNNGLCGEVTGLPPCSSNSIQNFDVNKHHSVVVIVILPLLGALFLLSIFIGIFFIFCWSVGGAKEDTQKICSGDIFSIWNYDGNIVYEQIIEATKNFDERYCIGVGGYGSVYKATLQTGQIVAVKKLHKLEDGEFADGNSFSNEIRTLLEIRHRNVVSLYGFCSHPKCQFLVYEYVERGSLARVLSSEEEATEFDWPKRVNVIKGVAHALSYMHHDCKSPIIHRDISSNNILLDAEFDAFVSDFGIARLLKPDSSNWTSLAGTYGYIAPEFAYTMRVTEKCDVYSFGVVALEVITGRHPGELISSLASSGCQDILLKDLLDKRVRPPMVQVTGEVIFVAMVALTCISESPLSRPTMRQVSKLLSVEKPPFPEPFRTITLSELLGEAEALLKWKASLQSHSLQSWSLVNDTSSSSKLSSPCRWASITCNKASHITNINLGNASLEGTLDNFNFTSFPYLTHLNLANNSLHGSIPSHIGTIAKLTFLDLSANYFSGILPSSLSNLTRISKFNISLNEIMGDIALCFRIFANWTELTSLQLCDNHFSGNIPSEIGLLTNVNSMYLCKNKISGVMPDEIGYMKNIISFSMSENNLTGSIPLTVSNLTKLATLYIYNNGISGPIPWELGNLESLNDLDLSYNLLTGPAPSSLGNLSQLARLHLTANQISGSIPQEIGQLENLASLMVQGNNLNGSVPAAIGKLKNLVQLYLCHNQLSGSLPQEISNMTLLSDVEMNDNMLSGNLPEHPCRSGSLLRLVAQNNFFTGPIPRGLSNCTNLFRVRLERNQLTGNISEVFGTYPSLAYIDLSYNRLGGELSPNLGECKNLTMLRISENRITGSIPPELGQLSHLSILDFSANKLAGEIPRELGTLTSLFNLSLNDNQLSGEIPPEIGKLSNLEILELSRNDLIGPIPEQLGNCSKLRYLKLSENHLNGSIPFQIGNLQGLQDVLDLSHNSLTGTISPQLGNLRNLEVLNLSHNNLSGFIPSSFEGLFSLSSLDFSFNGLEGPLPRSKAFQQATLDAFIHNKGLCGQVQGLQPCTSHSAKSFDVDQHHNVLFIFVLPLLGVSFVLTVVLWIHSIFGRRMRNKKEEAQKLYSQDVFSIWSYDGKMVYEHIIEATENFNDKYCIGFGGYGIVYKAKLHTGQTVAVKKLRQLESGEFANEKSFENEIRALLEIRHRNIVSLHGFCSHARCMFLVYEYVERGSLARVLSNEEEAIKFDWLRRVNVIKGVALALSYMHHDCKSPIIHRDISSNNILLDSEFEPSVSDFGTARLLKPDSSNWTALAGTYGYVAPELAFSMRVTEKCDVYSFGVVAIELLVGRHPGELIFSLSSSNDEDVLLKDVLDQRLPTPTTQDEREVTSAMMMALACICANPQSRPTMQQVSLALCASIPPLSEPFCTITLSKLFDIDT</sequence>
<dbReference type="FunFam" id="3.80.10.10:FF:000400">
    <property type="entry name" value="Nuclear pore complex protein NUP107"/>
    <property type="match status" value="2"/>
</dbReference>
<dbReference type="InterPro" id="IPR011009">
    <property type="entry name" value="Kinase-like_dom_sf"/>
</dbReference>
<dbReference type="GO" id="GO:0005886">
    <property type="term" value="C:plasma membrane"/>
    <property type="evidence" value="ECO:0007669"/>
    <property type="project" value="UniProtKB-SubCell"/>
</dbReference>
<reference evidence="23 24" key="1">
    <citation type="journal article" date="2019" name="Nat. Plants">
        <title>Stout camphor tree genome fills gaps in understanding of flowering plant genome evolution.</title>
        <authorList>
            <person name="Chaw S.M."/>
            <person name="Liu Y.C."/>
            <person name="Wu Y.W."/>
            <person name="Wang H.Y."/>
            <person name="Lin C.I."/>
            <person name="Wu C.S."/>
            <person name="Ke H.M."/>
            <person name="Chang L.Y."/>
            <person name="Hsu C.Y."/>
            <person name="Yang H.T."/>
            <person name="Sudianto E."/>
            <person name="Hsu M.H."/>
            <person name="Wu K.P."/>
            <person name="Wang L.N."/>
            <person name="Leebens-Mack J.H."/>
            <person name="Tsai I.J."/>
        </authorList>
    </citation>
    <scope>NUCLEOTIDE SEQUENCE [LARGE SCALE GENOMIC DNA]</scope>
    <source>
        <strain evidence="24">cv. Chaw 1501</strain>
        <tissue evidence="23">Young leaves</tissue>
    </source>
</reference>
<evidence type="ECO:0000256" key="15">
    <source>
        <dbReference type="ARBA" id="ARBA00023136"/>
    </source>
</evidence>
<dbReference type="InterPro" id="IPR003591">
    <property type="entry name" value="Leu-rich_rpt_typical-subtyp"/>
</dbReference>
<evidence type="ECO:0000256" key="19">
    <source>
        <dbReference type="ARBA" id="ARBA00048679"/>
    </source>
</evidence>
<dbReference type="GO" id="GO:0099402">
    <property type="term" value="P:plant organ development"/>
    <property type="evidence" value="ECO:0007669"/>
    <property type="project" value="UniProtKB-ARBA"/>
</dbReference>
<keyword evidence="16 23" id="KW-0675">Receptor</keyword>
<gene>
    <name evidence="23" type="ORF">CKAN_00027300</name>
</gene>
<keyword evidence="9" id="KW-0732">Signal</keyword>
<evidence type="ECO:0000256" key="8">
    <source>
        <dbReference type="ARBA" id="ARBA00022692"/>
    </source>
</evidence>
<dbReference type="STRING" id="337451.A0A443N0Q0"/>
<dbReference type="PANTHER" id="PTHR48053">
    <property type="entry name" value="LEUCINE RICH REPEAT FAMILY PROTEIN, EXPRESSED"/>
    <property type="match status" value="1"/>
</dbReference>
<dbReference type="PROSITE" id="PS51450">
    <property type="entry name" value="LRR"/>
    <property type="match status" value="1"/>
</dbReference>
<dbReference type="InterPro" id="IPR001611">
    <property type="entry name" value="Leu-rich_rpt"/>
</dbReference>
<evidence type="ECO:0000256" key="5">
    <source>
        <dbReference type="ARBA" id="ARBA00022553"/>
    </source>
</evidence>
<keyword evidence="14 21" id="KW-1133">Transmembrane helix</keyword>
<keyword evidence="13 20" id="KW-0067">ATP-binding</keyword>
<accession>A0A443N0Q0</accession>
<evidence type="ECO:0000256" key="1">
    <source>
        <dbReference type="ARBA" id="ARBA00004236"/>
    </source>
</evidence>
<evidence type="ECO:0000313" key="24">
    <source>
        <dbReference type="Proteomes" id="UP000283530"/>
    </source>
</evidence>
<dbReference type="FunFam" id="3.30.200.20:FF:000309">
    <property type="entry name" value="Leucine-rich repeat receptor protein kinase MSP1"/>
    <property type="match status" value="2"/>
</dbReference>
<name>A0A443N0Q0_9MAGN</name>
<keyword evidence="17" id="KW-0325">Glycoprotein</keyword>
<feature type="transmembrane region" description="Helical" evidence="21">
    <location>
        <begin position="1513"/>
        <end position="1538"/>
    </location>
</feature>
<dbReference type="PROSITE" id="PS00109">
    <property type="entry name" value="PROTEIN_KINASE_TYR"/>
    <property type="match status" value="2"/>
</dbReference>
<dbReference type="InterPro" id="IPR032675">
    <property type="entry name" value="LRR_dom_sf"/>
</dbReference>
<dbReference type="FunFam" id="3.80.10.10:FF:000041">
    <property type="entry name" value="LRR receptor-like serine/threonine-protein kinase ERECTA"/>
    <property type="match status" value="3"/>
</dbReference>
<evidence type="ECO:0000256" key="4">
    <source>
        <dbReference type="ARBA" id="ARBA00022527"/>
    </source>
</evidence>
<evidence type="ECO:0000256" key="20">
    <source>
        <dbReference type="PROSITE-ProRule" id="PRU10141"/>
    </source>
</evidence>
<keyword evidence="8 21" id="KW-0812">Transmembrane</keyword>
<dbReference type="Pfam" id="PF08263">
    <property type="entry name" value="LRRNT_2"/>
    <property type="match status" value="2"/>
</dbReference>
<dbReference type="SMART" id="SM00369">
    <property type="entry name" value="LRR_TYP"/>
    <property type="match status" value="14"/>
</dbReference>
<evidence type="ECO:0000256" key="9">
    <source>
        <dbReference type="ARBA" id="ARBA00022729"/>
    </source>
</evidence>
<dbReference type="OrthoDB" id="676979at2759"/>
<feature type="domain" description="Protein kinase" evidence="22">
    <location>
        <begin position="1579"/>
        <end position="1857"/>
    </location>
</feature>
<dbReference type="InterPro" id="IPR008266">
    <property type="entry name" value="Tyr_kinase_AS"/>
</dbReference>
<feature type="domain" description="Protein kinase" evidence="22">
    <location>
        <begin position="560"/>
        <end position="833"/>
    </location>
</feature>
<evidence type="ECO:0000256" key="11">
    <source>
        <dbReference type="ARBA" id="ARBA00022741"/>
    </source>
</evidence>
<evidence type="ECO:0000256" key="7">
    <source>
        <dbReference type="ARBA" id="ARBA00022679"/>
    </source>
</evidence>
<evidence type="ECO:0000256" key="2">
    <source>
        <dbReference type="ARBA" id="ARBA00004479"/>
    </source>
</evidence>
<dbReference type="Gene3D" id="1.10.510.10">
    <property type="entry name" value="Transferase(Phosphotransferase) domain 1"/>
    <property type="match status" value="2"/>
</dbReference>
<evidence type="ECO:0000256" key="3">
    <source>
        <dbReference type="ARBA" id="ARBA00012513"/>
    </source>
</evidence>
<feature type="binding site" evidence="20">
    <location>
        <position position="1608"/>
    </location>
    <ligand>
        <name>ATP</name>
        <dbReference type="ChEBI" id="CHEBI:30616"/>
    </ligand>
</feature>
<dbReference type="Pfam" id="PF13855">
    <property type="entry name" value="LRR_8"/>
    <property type="match status" value="2"/>
</dbReference>
<dbReference type="PANTHER" id="PTHR48053:SF22">
    <property type="entry name" value="MDIS1-INTERACTING RECEPTOR LIKE KINASE 2-LIKE"/>
    <property type="match status" value="1"/>
</dbReference>
<dbReference type="InterPro" id="IPR000719">
    <property type="entry name" value="Prot_kinase_dom"/>
</dbReference>
<dbReference type="FunFam" id="3.80.10.10:FF:000177">
    <property type="entry name" value="Leucine-rich repeat receptor-like serine/threonine-protein kinase At1g17230"/>
    <property type="match status" value="1"/>
</dbReference>
<keyword evidence="12 23" id="KW-0418">Kinase</keyword>
<dbReference type="SUPFAM" id="SSF52047">
    <property type="entry name" value="RNI-like"/>
    <property type="match status" value="1"/>
</dbReference>
<evidence type="ECO:0000256" key="21">
    <source>
        <dbReference type="SAM" id="Phobius"/>
    </source>
</evidence>
<comment type="subcellular location">
    <subcellularLocation>
        <location evidence="1">Cell membrane</location>
    </subcellularLocation>
    <subcellularLocation>
        <location evidence="2">Membrane</location>
        <topology evidence="2">Single-pass type I membrane protein</topology>
    </subcellularLocation>
</comment>
<dbReference type="EMBL" id="QPKB01000001">
    <property type="protein sequence ID" value="RWR72079.1"/>
    <property type="molecule type" value="Genomic_DNA"/>
</dbReference>
<dbReference type="FunFam" id="1.10.510.10:FF:000445">
    <property type="entry name" value="MDIS1-interacting receptor like kinase 2"/>
    <property type="match status" value="2"/>
</dbReference>
<dbReference type="CDD" id="cd14066">
    <property type="entry name" value="STKc_IRAK"/>
    <property type="match status" value="1"/>
</dbReference>
<dbReference type="SUPFAM" id="SSF56112">
    <property type="entry name" value="Protein kinase-like (PK-like)"/>
    <property type="match status" value="2"/>
</dbReference>
<keyword evidence="7" id="KW-0808">Transferase</keyword>
<evidence type="ECO:0000256" key="13">
    <source>
        <dbReference type="ARBA" id="ARBA00022840"/>
    </source>
</evidence>
<evidence type="ECO:0000259" key="22">
    <source>
        <dbReference type="PROSITE" id="PS50011"/>
    </source>
</evidence>
<keyword evidence="4" id="KW-0723">Serine/threonine-protein kinase</keyword>
<dbReference type="GO" id="GO:0004674">
    <property type="term" value="F:protein serine/threonine kinase activity"/>
    <property type="evidence" value="ECO:0007669"/>
    <property type="project" value="UniProtKB-KW"/>
</dbReference>